<protein>
    <submittedName>
        <fullName evidence="2">Glycosyltransferase involved in cell wall biosynthesis</fullName>
    </submittedName>
</protein>
<dbReference type="Gene3D" id="3.40.50.2000">
    <property type="entry name" value="Glycogen Phosphorylase B"/>
    <property type="match status" value="2"/>
</dbReference>
<evidence type="ECO:0000313" key="3">
    <source>
        <dbReference type="Proteomes" id="UP000538507"/>
    </source>
</evidence>
<sequence length="417" mass="45294">MRVAFYAPMKSPNHPVPSGDRLMARLLIRALELAGHEVDIVSEFRAYAATPEAAAELEPAIRAELQRLREKWTSGPRPELWFCYHPYYKSPDPFGPVISAEFAIPYVTAEASYAAKRDRTGWAAQQKRVGEAIMQAAVNISFTDRDRAGLSAAFPQARLAGLKPFIDTTLFEGLSPTPDPRRLMTVAMMRAGDKMQSYAMLAKALRLIEDRPWTLAVIGDGPMRHEVQALFAGFPTGRIEWLGERDGAEIAGLLGGGGLYVWPGCGEAYGLAYLEAQAAGLPVVAQATAGVPAVVEAEVTGLLTPDGDVAAYAGAVAALLDDRARREAMGQAARRFVLDERSLPMAAARLDGILRDYAATGAMRSPMGRAGSRCTASSTAGRPPAARRGSGCATTMPSSRRLIWRRCWRWRVKARFR</sequence>
<dbReference type="AlphaFoldDB" id="A0AAE2MM25"/>
<dbReference type="SUPFAM" id="SSF53756">
    <property type="entry name" value="UDP-Glycosyltransferase/glycogen phosphorylase"/>
    <property type="match status" value="1"/>
</dbReference>
<evidence type="ECO:0000313" key="2">
    <source>
        <dbReference type="EMBL" id="MBB4292143.1"/>
    </source>
</evidence>
<dbReference type="InterPro" id="IPR050194">
    <property type="entry name" value="Glycosyltransferase_grp1"/>
</dbReference>
<name>A0AAE2MM25_RHILE</name>
<feature type="region of interest" description="Disordered" evidence="1">
    <location>
        <begin position="368"/>
        <end position="393"/>
    </location>
</feature>
<dbReference type="EMBL" id="JACIGO010000005">
    <property type="protein sequence ID" value="MBB4292143.1"/>
    <property type="molecule type" value="Genomic_DNA"/>
</dbReference>
<gene>
    <name evidence="2" type="ORF">GGE16_004219</name>
</gene>
<dbReference type="PANTHER" id="PTHR45947:SF3">
    <property type="entry name" value="SULFOQUINOVOSYL TRANSFERASE SQD2"/>
    <property type="match status" value="1"/>
</dbReference>
<evidence type="ECO:0000256" key="1">
    <source>
        <dbReference type="SAM" id="MobiDB-lite"/>
    </source>
</evidence>
<reference evidence="2 3" key="1">
    <citation type="submission" date="2020-08" db="EMBL/GenBank/DDBJ databases">
        <title>Genomic Encyclopedia of Type Strains, Phase IV (KMG-V): Genome sequencing to study the core and pangenomes of soil and plant-associated prokaryotes.</title>
        <authorList>
            <person name="Whitman W."/>
        </authorList>
    </citation>
    <scope>NUCLEOTIDE SEQUENCE [LARGE SCALE GENOMIC DNA]</scope>
    <source>
        <strain evidence="2 3">SEMIA 415</strain>
    </source>
</reference>
<organism evidence="2 3">
    <name type="scientific">Rhizobium leguminosarum</name>
    <dbReference type="NCBI Taxonomy" id="384"/>
    <lineage>
        <taxon>Bacteria</taxon>
        <taxon>Pseudomonadati</taxon>
        <taxon>Pseudomonadota</taxon>
        <taxon>Alphaproteobacteria</taxon>
        <taxon>Hyphomicrobiales</taxon>
        <taxon>Rhizobiaceae</taxon>
        <taxon>Rhizobium/Agrobacterium group</taxon>
        <taxon>Rhizobium</taxon>
    </lineage>
</organism>
<dbReference type="GO" id="GO:0016758">
    <property type="term" value="F:hexosyltransferase activity"/>
    <property type="evidence" value="ECO:0007669"/>
    <property type="project" value="TreeGrafter"/>
</dbReference>
<comment type="caution">
    <text evidence="2">The sequence shown here is derived from an EMBL/GenBank/DDBJ whole genome shotgun (WGS) entry which is preliminary data.</text>
</comment>
<dbReference type="Proteomes" id="UP000538507">
    <property type="component" value="Unassembled WGS sequence"/>
</dbReference>
<dbReference type="CDD" id="cd03801">
    <property type="entry name" value="GT4_PimA-like"/>
    <property type="match status" value="1"/>
</dbReference>
<dbReference type="Pfam" id="PF13692">
    <property type="entry name" value="Glyco_trans_1_4"/>
    <property type="match status" value="1"/>
</dbReference>
<accession>A0AAE2MM25</accession>
<proteinExistence type="predicted"/>
<dbReference type="PANTHER" id="PTHR45947">
    <property type="entry name" value="SULFOQUINOVOSYL TRANSFERASE SQD2"/>
    <property type="match status" value="1"/>
</dbReference>